<reference evidence="3 4" key="1">
    <citation type="journal article" date="2024" name="Front Chem Biol">
        <title>Unveiling the potential of Daldinia eschscholtzii MFLUCC 19-0629 through bioactivity and bioinformatics studies for enhanced sustainable agriculture production.</title>
        <authorList>
            <person name="Brooks S."/>
            <person name="Weaver J.A."/>
            <person name="Klomchit A."/>
            <person name="Alharthi S.A."/>
            <person name="Onlamun T."/>
            <person name="Nurani R."/>
            <person name="Vong T.K."/>
            <person name="Alberti F."/>
            <person name="Greco C."/>
        </authorList>
    </citation>
    <scope>NUCLEOTIDE SEQUENCE [LARGE SCALE GENOMIC DNA]</scope>
    <source>
        <strain evidence="3">MFLUCC 19-0629</strain>
    </source>
</reference>
<sequence>MPSFKVLAASLFLASAAIGSPVKPDDFSLQPRQCDGTLGYLFDGTACSQWNGEETGICANNIACQNIASGDVGSIQLWSNICEIKIFSARDCGNADRPFTISKKQPWQLLPHPFPRTVVLRGLLLELGNRESARDLCLQLQLGTDSCVNMRTIWSTLLLPSLLTGAQGAAVKVPRSGYPPNIEIIRNPNYPLDVVDKLEEATIPNVEAWLAKKVATETNNNCTLENAVVRREWSVLYFDACWSLYNANMINRSDLSEASRQEYVAAVKCLMKLPPKVDKERFPGALSRYDDFVAYHMTHAMQLHDNLHLFGAHKYYVWLFEKALREECNYTGYQPVSQLQRTELSKDYC</sequence>
<organism evidence="3 4">
    <name type="scientific">Daldinia eschscholtzii</name>
    <dbReference type="NCBI Taxonomy" id="292717"/>
    <lineage>
        <taxon>Eukaryota</taxon>
        <taxon>Fungi</taxon>
        <taxon>Dikarya</taxon>
        <taxon>Ascomycota</taxon>
        <taxon>Pezizomycotina</taxon>
        <taxon>Sordariomycetes</taxon>
        <taxon>Xylariomycetidae</taxon>
        <taxon>Xylariales</taxon>
        <taxon>Hypoxylaceae</taxon>
        <taxon>Daldinia</taxon>
    </lineage>
</organism>
<evidence type="ECO:0000313" key="3">
    <source>
        <dbReference type="EMBL" id="KAK6954965.1"/>
    </source>
</evidence>
<feature type="domain" description="Tyrosinase copper-binding" evidence="2">
    <location>
        <begin position="287"/>
        <end position="335"/>
    </location>
</feature>
<dbReference type="GO" id="GO:0016491">
    <property type="term" value="F:oxidoreductase activity"/>
    <property type="evidence" value="ECO:0007669"/>
    <property type="project" value="InterPro"/>
</dbReference>
<dbReference type="Pfam" id="PF00264">
    <property type="entry name" value="Tyrosinase"/>
    <property type="match status" value="1"/>
</dbReference>
<dbReference type="InterPro" id="IPR008922">
    <property type="entry name" value="Di-copper_centre_dom_sf"/>
</dbReference>
<keyword evidence="1" id="KW-0732">Signal</keyword>
<proteinExistence type="predicted"/>
<dbReference type="AlphaFoldDB" id="A0AAX6MQS0"/>
<feature type="signal peptide" evidence="1">
    <location>
        <begin position="1"/>
        <end position="19"/>
    </location>
</feature>
<feature type="chain" id="PRO_5043859060" description="Tyrosinase copper-binding domain-containing protein" evidence="1">
    <location>
        <begin position="20"/>
        <end position="349"/>
    </location>
</feature>
<evidence type="ECO:0000256" key="1">
    <source>
        <dbReference type="SAM" id="SignalP"/>
    </source>
</evidence>
<gene>
    <name evidence="3" type="ORF">Daesc_002594</name>
</gene>
<dbReference type="InterPro" id="IPR002227">
    <property type="entry name" value="Tyrosinase_Cu-bd"/>
</dbReference>
<keyword evidence="4" id="KW-1185">Reference proteome</keyword>
<comment type="caution">
    <text evidence="3">The sequence shown here is derived from an EMBL/GenBank/DDBJ whole genome shotgun (WGS) entry which is preliminary data.</text>
</comment>
<dbReference type="Gene3D" id="1.10.1280.10">
    <property type="entry name" value="Di-copper center containing domain from catechol oxidase"/>
    <property type="match status" value="1"/>
</dbReference>
<evidence type="ECO:0000313" key="4">
    <source>
        <dbReference type="Proteomes" id="UP001369815"/>
    </source>
</evidence>
<name>A0AAX6MQS0_9PEZI</name>
<accession>A0AAX6MQS0</accession>
<evidence type="ECO:0000259" key="2">
    <source>
        <dbReference type="Pfam" id="PF00264"/>
    </source>
</evidence>
<dbReference type="Proteomes" id="UP001369815">
    <property type="component" value="Unassembled WGS sequence"/>
</dbReference>
<dbReference type="SUPFAM" id="SSF48056">
    <property type="entry name" value="Di-copper centre-containing domain"/>
    <property type="match status" value="1"/>
</dbReference>
<protein>
    <recommendedName>
        <fullName evidence="2">Tyrosinase copper-binding domain-containing protein</fullName>
    </recommendedName>
</protein>
<dbReference type="EMBL" id="JBANMG010000003">
    <property type="protein sequence ID" value="KAK6954965.1"/>
    <property type="molecule type" value="Genomic_DNA"/>
</dbReference>